<dbReference type="AlphaFoldDB" id="A0A0H5S615"/>
<dbReference type="SUPFAM" id="SSF46894">
    <property type="entry name" value="C-terminal effector domain of the bipartite response regulators"/>
    <property type="match status" value="1"/>
</dbReference>
<keyword evidence="3" id="KW-0804">Transcription</keyword>
<dbReference type="PRINTS" id="PR00038">
    <property type="entry name" value="HTHLUXR"/>
</dbReference>
<dbReference type="EMBL" id="CWKH01000002">
    <property type="protein sequence ID" value="CRZ16629.1"/>
    <property type="molecule type" value="Genomic_DNA"/>
</dbReference>
<organism evidence="6 7">
    <name type="scientific">Mycolicibacterium neworleansense</name>
    <dbReference type="NCBI Taxonomy" id="146018"/>
    <lineage>
        <taxon>Bacteria</taxon>
        <taxon>Bacillati</taxon>
        <taxon>Actinomycetota</taxon>
        <taxon>Actinomycetes</taxon>
        <taxon>Mycobacteriales</taxon>
        <taxon>Mycobacteriaceae</taxon>
        <taxon>Mycolicibacterium</taxon>
    </lineage>
</organism>
<dbReference type="Proteomes" id="UP000199147">
    <property type="component" value="Unassembled WGS sequence"/>
</dbReference>
<evidence type="ECO:0000256" key="3">
    <source>
        <dbReference type="ARBA" id="ARBA00023163"/>
    </source>
</evidence>
<dbReference type="GO" id="GO:0006355">
    <property type="term" value="P:regulation of DNA-templated transcription"/>
    <property type="evidence" value="ECO:0007669"/>
    <property type="project" value="InterPro"/>
</dbReference>
<feature type="domain" description="HTH luxR-type" evidence="5">
    <location>
        <begin position="433"/>
        <end position="498"/>
    </location>
</feature>
<dbReference type="PROSITE" id="PS50043">
    <property type="entry name" value="HTH_LUXR_2"/>
    <property type="match status" value="1"/>
</dbReference>
<feature type="compositionally biased region" description="Polar residues" evidence="4">
    <location>
        <begin position="428"/>
        <end position="439"/>
    </location>
</feature>
<evidence type="ECO:0000256" key="2">
    <source>
        <dbReference type="ARBA" id="ARBA00023125"/>
    </source>
</evidence>
<dbReference type="STRING" id="146018.BN2156_03500"/>
<proteinExistence type="predicted"/>
<dbReference type="PANTHER" id="PTHR44688:SF16">
    <property type="entry name" value="DNA-BINDING TRANSCRIPTIONAL ACTIVATOR DEVR_DOSR"/>
    <property type="match status" value="1"/>
</dbReference>
<dbReference type="CDD" id="cd06170">
    <property type="entry name" value="LuxR_C_like"/>
    <property type="match status" value="1"/>
</dbReference>
<keyword evidence="1" id="KW-0805">Transcription regulation</keyword>
<dbReference type="PANTHER" id="PTHR44688">
    <property type="entry name" value="DNA-BINDING TRANSCRIPTIONAL ACTIVATOR DEVR_DOSR"/>
    <property type="match status" value="1"/>
</dbReference>
<dbReference type="GO" id="GO:0003677">
    <property type="term" value="F:DNA binding"/>
    <property type="evidence" value="ECO:0007669"/>
    <property type="project" value="UniProtKB-KW"/>
</dbReference>
<name>A0A0H5S615_9MYCO</name>
<dbReference type="InterPro" id="IPR016032">
    <property type="entry name" value="Sig_transdc_resp-reg_C-effctor"/>
</dbReference>
<dbReference type="InterPro" id="IPR000792">
    <property type="entry name" value="Tscrpt_reg_LuxR_C"/>
</dbReference>
<feature type="region of interest" description="Disordered" evidence="4">
    <location>
        <begin position="419"/>
        <end position="442"/>
    </location>
</feature>
<evidence type="ECO:0000256" key="4">
    <source>
        <dbReference type="SAM" id="MobiDB-lite"/>
    </source>
</evidence>
<reference evidence="7" key="1">
    <citation type="submission" date="2015-07" db="EMBL/GenBank/DDBJ databases">
        <authorList>
            <person name="Urmite Genomes"/>
        </authorList>
    </citation>
    <scope>NUCLEOTIDE SEQUENCE [LARGE SCALE GENOMIC DNA]</scope>
    <source>
        <strain evidence="7">type strain: ATCC 49404</strain>
    </source>
</reference>
<dbReference type="PROSITE" id="PS00622">
    <property type="entry name" value="HTH_LUXR_1"/>
    <property type="match status" value="1"/>
</dbReference>
<gene>
    <name evidence="6" type="ORF">BN2156_03500</name>
</gene>
<keyword evidence="2 6" id="KW-0238">DNA-binding</keyword>
<dbReference type="NCBIfam" id="NF038181">
    <property type="entry name" value="reg_ATPase_IniR"/>
    <property type="match status" value="1"/>
</dbReference>
<evidence type="ECO:0000256" key="1">
    <source>
        <dbReference type="ARBA" id="ARBA00023015"/>
    </source>
</evidence>
<accession>A0A0H5S615</accession>
<evidence type="ECO:0000313" key="7">
    <source>
        <dbReference type="Proteomes" id="UP000199147"/>
    </source>
</evidence>
<evidence type="ECO:0000259" key="5">
    <source>
        <dbReference type="PROSITE" id="PS50043"/>
    </source>
</evidence>
<sequence>MSTRLADALALAGDCTTAARMSDELLGSDDPAERATAVRIAASVAMHDGSAAQAADLFRWLGPYPDVLTSSASTTAFLAAGDGEAARASSSSEAAGPPTSTARAARSLAEGLVLSLDQPFAVTVARLGQAVTAEYQAGGVAPDTPAALVTLAALHGGDSVRARSVISRAVRAGGTDGSGDEVFSAARHRLLLGWVKMQDGQLAAAGADASAAESGEDLHRRDALWAAALRTAIARRSGDSGAVQKYWYAAVEVLAEYSIDLFSLLPLGELWVAGARMRQVDRLEHALAEAWDLLTRLGNPVLWSVPLHWAGVHAGILANSPGAVAPHGQALTAAAGQSTFARALANAGRTWLRVLANHVDTDEVTAAAKSLSQFGLTWDGTRLASQAALQTPDARVSQAMLQLARDLKQTSAVEEVEVASPAAPVGAPTQTAPAPSSTKLSDREREVAELLLLGMPYRDIGSQLFISAKTVEHHVARIRRRLGAESRTEMLSMLRAMLTPQG</sequence>
<dbReference type="SMART" id="SM00421">
    <property type="entry name" value="HTH_LUXR"/>
    <property type="match status" value="1"/>
</dbReference>
<keyword evidence="7" id="KW-1185">Reference proteome</keyword>
<dbReference type="InterPro" id="IPR036388">
    <property type="entry name" value="WH-like_DNA-bd_sf"/>
</dbReference>
<evidence type="ECO:0000313" key="6">
    <source>
        <dbReference type="EMBL" id="CRZ16629.1"/>
    </source>
</evidence>
<dbReference type="Gene3D" id="1.10.10.10">
    <property type="entry name" value="Winged helix-like DNA-binding domain superfamily/Winged helix DNA-binding domain"/>
    <property type="match status" value="1"/>
</dbReference>
<dbReference type="Pfam" id="PF00196">
    <property type="entry name" value="GerE"/>
    <property type="match status" value="1"/>
</dbReference>
<protein>
    <submittedName>
        <fullName evidence="6">Response regulator containing a CheY-like receiver domain and an HTH DNA-binding domain protein</fullName>
    </submittedName>
</protein>